<proteinExistence type="evidence at transcript level"/>
<dbReference type="EMBL" id="LR000058">
    <property type="protein sequence ID" value="SVE69677.1"/>
    <property type="molecule type" value="mRNA"/>
</dbReference>
<dbReference type="AlphaFoldDB" id="A0A4Y7LKX0"/>
<feature type="compositionally biased region" description="Low complexity" evidence="7">
    <location>
        <begin position="567"/>
        <end position="578"/>
    </location>
</feature>
<keyword evidence="4" id="KW-0238">DNA-binding</keyword>
<evidence type="ECO:0000256" key="1">
    <source>
        <dbReference type="ARBA" id="ARBA00004123"/>
    </source>
</evidence>
<feature type="compositionally biased region" description="Acidic residues" evidence="7">
    <location>
        <begin position="56"/>
        <end position="84"/>
    </location>
</feature>
<accession>A0A4Y7LKX0</accession>
<evidence type="ECO:0000256" key="6">
    <source>
        <dbReference type="ARBA" id="ARBA00023242"/>
    </source>
</evidence>
<dbReference type="InterPro" id="IPR019525">
    <property type="entry name" value="Nrf1_NLS/DNA-bd_dimer"/>
</dbReference>
<feature type="domain" description="Nuclear respiratory factor 1 NLS/DNA-binding dimerisation" evidence="8">
    <location>
        <begin position="104"/>
        <end position="314"/>
    </location>
</feature>
<evidence type="ECO:0000256" key="3">
    <source>
        <dbReference type="ARBA" id="ARBA00023015"/>
    </source>
</evidence>
<reference evidence="9" key="1">
    <citation type="submission" date="2018-08" db="EMBL/GenBank/DDBJ databases">
        <authorList>
            <person name="Cornetti L."/>
        </authorList>
    </citation>
    <scope>NUCLEOTIDE SEQUENCE</scope>
    <source>
        <strain evidence="9">FI-BAL1-1</strain>
    </source>
</reference>
<protein>
    <submittedName>
        <fullName evidence="9">EOG090X02DX</fullName>
    </submittedName>
</protein>
<keyword evidence="5" id="KW-0804">Transcription</keyword>
<feature type="compositionally biased region" description="Low complexity" evidence="7">
    <location>
        <begin position="337"/>
        <end position="372"/>
    </location>
</feature>
<dbReference type="PANTHER" id="PTHR20338">
    <property type="entry name" value="NUCLEAR RESPIRATORY FACTOR 1"/>
    <property type="match status" value="1"/>
</dbReference>
<comment type="subcellular location">
    <subcellularLocation>
        <location evidence="1">Nucleus</location>
    </subcellularLocation>
</comment>
<feature type="compositionally biased region" description="Basic and acidic residues" evidence="7">
    <location>
        <begin position="321"/>
        <end position="333"/>
    </location>
</feature>
<evidence type="ECO:0000256" key="4">
    <source>
        <dbReference type="ARBA" id="ARBA00023125"/>
    </source>
</evidence>
<dbReference type="GO" id="GO:0003677">
    <property type="term" value="F:DNA binding"/>
    <property type="evidence" value="ECO:0007669"/>
    <property type="project" value="UniProtKB-KW"/>
</dbReference>
<dbReference type="GO" id="GO:0006357">
    <property type="term" value="P:regulation of transcription by RNA polymerase II"/>
    <property type="evidence" value="ECO:0007669"/>
    <property type="project" value="InterPro"/>
</dbReference>
<evidence type="ECO:0000256" key="2">
    <source>
        <dbReference type="ARBA" id="ARBA00005713"/>
    </source>
</evidence>
<feature type="region of interest" description="Disordered" evidence="7">
    <location>
        <begin position="114"/>
        <end position="136"/>
    </location>
</feature>
<keyword evidence="3" id="KW-0805">Transcription regulation</keyword>
<evidence type="ECO:0000256" key="5">
    <source>
        <dbReference type="ARBA" id="ARBA00023163"/>
    </source>
</evidence>
<feature type="region of interest" description="Disordered" evidence="7">
    <location>
        <begin position="554"/>
        <end position="584"/>
    </location>
</feature>
<name>A0A4Y7LKX0_9CRUS</name>
<gene>
    <name evidence="9" type="primary">EOG090X02DX</name>
</gene>
<feature type="region of interest" description="Disordered" evidence="7">
    <location>
        <begin position="23"/>
        <end position="91"/>
    </location>
</feature>
<dbReference type="GO" id="GO:0005634">
    <property type="term" value="C:nucleus"/>
    <property type="evidence" value="ECO:0007669"/>
    <property type="project" value="UniProtKB-SubCell"/>
</dbReference>
<sequence>MVIKMASTNGGSLAVLTGLEAGNGSDAALERPGNPTESSRIGDGDEDVADGVADHSDDEQGADMGSEDSDSMDFDDDDDDDDGSDLMSNTTLGDDITAQLAAAGPVGMAAAAAINSSKKRKRPHSFETNPSIRRRQQTRLLRKLRQTIDEYATRVGQQAVVLIATPGKPQNNFRVFGAKPLEDVVKNIKATVLQDLETALAHHAPPPAQDDPSLYELPPLVIDGIPTPVEKMTQAQLRAFIPLMLKFSTGRGKPGWGKESTRPPWWPGEVPWANVRMDARSEDDKQRVSWTHALRQIVINCYKYHGREDLLPAFSEDSSEESSRPVKVIKTETEQSEQQNEPAGEPPAQQQQPVQQQQQPAQQLVQSSTPATTTQYTPTVVQTISNPDGTVSIIQVDPNNPIITLPDGTTAQIQGVASVSHNDDAVAAGLDQDQQQQLADRNQHLIKSLIWQFVPTSQITGVTSSDGVTTLTNAADGTTVTTVDLTAVTESTIGQEGQHHILLTGEDGQTYPVSVSGMITVPAMYQAVVANISQIQGQTDASVQVLGPLLTSLPKSESAGGDDGPVATTATTTTGGTTNHSGVNVGRLTVTPVLTVGPNGSQHILQVTAAPITTSHQLLEDVDSSILASAMQQVTTSSDMVELQDSPPSPTE</sequence>
<keyword evidence="6" id="KW-0539">Nucleus</keyword>
<evidence type="ECO:0000256" key="7">
    <source>
        <dbReference type="SAM" id="MobiDB-lite"/>
    </source>
</evidence>
<comment type="similarity">
    <text evidence="2">Belongs to the NRF1/Ewg family.</text>
</comment>
<dbReference type="GO" id="GO:0003700">
    <property type="term" value="F:DNA-binding transcription factor activity"/>
    <property type="evidence" value="ECO:0007669"/>
    <property type="project" value="InterPro"/>
</dbReference>
<dbReference type="InterPro" id="IPR039142">
    <property type="entry name" value="NRF1/Ewg"/>
</dbReference>
<evidence type="ECO:0000313" key="9">
    <source>
        <dbReference type="EMBL" id="SVE69677.1"/>
    </source>
</evidence>
<evidence type="ECO:0000259" key="8">
    <source>
        <dbReference type="Pfam" id="PF10491"/>
    </source>
</evidence>
<feature type="region of interest" description="Disordered" evidence="7">
    <location>
        <begin position="313"/>
        <end position="372"/>
    </location>
</feature>
<organism evidence="9">
    <name type="scientific">Eubosmina coregoni</name>
    <dbReference type="NCBI Taxonomy" id="186181"/>
    <lineage>
        <taxon>Eukaryota</taxon>
        <taxon>Metazoa</taxon>
        <taxon>Ecdysozoa</taxon>
        <taxon>Arthropoda</taxon>
        <taxon>Crustacea</taxon>
        <taxon>Branchiopoda</taxon>
        <taxon>Diplostraca</taxon>
        <taxon>Cladocera</taxon>
        <taxon>Anomopoda</taxon>
        <taxon>Bosminidae</taxon>
        <taxon>Eubosmina</taxon>
    </lineage>
</organism>
<dbReference type="Pfam" id="PF10491">
    <property type="entry name" value="Nrf1_DNA-bind"/>
    <property type="match status" value="1"/>
</dbReference>